<evidence type="ECO:0000313" key="13">
    <source>
        <dbReference type="Proteomes" id="UP000054166"/>
    </source>
</evidence>
<sequence>QTLKTPHPVPPRWWETYDAIKEMRSQIVAPVDTMGCDQAQLKEMNLKNRRFSTLMSLMLSSQTKDEVTDAAVSNLREAVGGSLSVDAMLAAEEDTISEAIGKVGFWRRKTQYLKQTAQKLHDDFDSDVPKTIDDLCSLPGVGPKMAFLALQIAWNLNLGIGVDVHVHRITNRLGWHKPPMYILF</sequence>
<protein>
    <recommendedName>
        <fullName evidence="1">DNA-(apurinic or apyrimidinic site) lyase</fullName>
        <ecNumber evidence="1">4.2.99.18</ecNumber>
    </recommendedName>
</protein>
<dbReference type="GO" id="GO:0051539">
    <property type="term" value="F:4 iron, 4 sulfur cluster binding"/>
    <property type="evidence" value="ECO:0007669"/>
    <property type="project" value="UniProtKB-KW"/>
</dbReference>
<keyword evidence="6" id="KW-0408">Iron</keyword>
<reference evidence="12 13" key="1">
    <citation type="submission" date="2014-04" db="EMBL/GenBank/DDBJ databases">
        <authorList>
            <consortium name="DOE Joint Genome Institute"/>
            <person name="Kuo A."/>
            <person name="Tarkka M."/>
            <person name="Buscot F."/>
            <person name="Kohler A."/>
            <person name="Nagy L.G."/>
            <person name="Floudas D."/>
            <person name="Copeland A."/>
            <person name="Barry K.W."/>
            <person name="Cichocki N."/>
            <person name="Veneault-Fourrey C."/>
            <person name="LaButti K."/>
            <person name="Lindquist E.A."/>
            <person name="Lipzen A."/>
            <person name="Lundell T."/>
            <person name="Morin E."/>
            <person name="Murat C."/>
            <person name="Sun H."/>
            <person name="Tunlid A."/>
            <person name="Henrissat B."/>
            <person name="Grigoriev I.V."/>
            <person name="Hibbett D.S."/>
            <person name="Martin F."/>
            <person name="Nordberg H.P."/>
            <person name="Cantor M.N."/>
            <person name="Hua S.X."/>
        </authorList>
    </citation>
    <scope>NUCLEOTIDE SEQUENCE [LARGE SCALE GENOMIC DNA]</scope>
    <source>
        <strain evidence="12 13">F 1598</strain>
    </source>
</reference>
<dbReference type="GO" id="GO:0006285">
    <property type="term" value="P:base-excision repair, AP site formation"/>
    <property type="evidence" value="ECO:0007669"/>
    <property type="project" value="TreeGrafter"/>
</dbReference>
<evidence type="ECO:0000256" key="1">
    <source>
        <dbReference type="ARBA" id="ARBA00012720"/>
    </source>
</evidence>
<dbReference type="CDD" id="cd00056">
    <property type="entry name" value="ENDO3c"/>
    <property type="match status" value="1"/>
</dbReference>
<evidence type="ECO:0000259" key="11">
    <source>
        <dbReference type="SMART" id="SM00478"/>
    </source>
</evidence>
<dbReference type="GO" id="GO:0140078">
    <property type="term" value="F:class I DNA-(apurinic or apyrimidinic site) endonuclease activity"/>
    <property type="evidence" value="ECO:0007669"/>
    <property type="project" value="UniProtKB-EC"/>
</dbReference>
<dbReference type="PROSITE" id="PS01155">
    <property type="entry name" value="ENDONUCLEASE_III_2"/>
    <property type="match status" value="1"/>
</dbReference>
<dbReference type="Proteomes" id="UP000054166">
    <property type="component" value="Unassembled WGS sequence"/>
</dbReference>
<dbReference type="Pfam" id="PF00633">
    <property type="entry name" value="HHH"/>
    <property type="match status" value="1"/>
</dbReference>
<dbReference type="EMBL" id="KN832990">
    <property type="protein sequence ID" value="KIM83518.1"/>
    <property type="molecule type" value="Genomic_DNA"/>
</dbReference>
<dbReference type="GO" id="GO:0000703">
    <property type="term" value="F:oxidized pyrimidine nucleobase lesion DNA N-glycosylase activity"/>
    <property type="evidence" value="ECO:0007669"/>
    <property type="project" value="TreeGrafter"/>
</dbReference>
<dbReference type="STRING" id="765440.A0A0C3BB44"/>
<dbReference type="GO" id="GO:0005634">
    <property type="term" value="C:nucleus"/>
    <property type="evidence" value="ECO:0007669"/>
    <property type="project" value="TreeGrafter"/>
</dbReference>
<gene>
    <name evidence="12" type="ORF">PILCRDRAFT_69283</name>
</gene>
<feature type="domain" description="HhH-GPD" evidence="11">
    <location>
        <begin position="59"/>
        <end position="183"/>
    </location>
</feature>
<keyword evidence="7" id="KW-0411">Iron-sulfur</keyword>
<dbReference type="PANTHER" id="PTHR43286">
    <property type="entry name" value="ENDONUCLEASE III-LIKE PROTEIN 1"/>
    <property type="match status" value="1"/>
</dbReference>
<keyword evidence="8" id="KW-0234">DNA repair</keyword>
<keyword evidence="13" id="KW-1185">Reference proteome</keyword>
<dbReference type="PANTHER" id="PTHR43286:SF1">
    <property type="entry name" value="ENDONUCLEASE III-LIKE PROTEIN 1"/>
    <property type="match status" value="1"/>
</dbReference>
<dbReference type="InterPro" id="IPR003265">
    <property type="entry name" value="HhH-GPD_domain"/>
</dbReference>
<dbReference type="GO" id="GO:0006289">
    <property type="term" value="P:nucleotide-excision repair"/>
    <property type="evidence" value="ECO:0007669"/>
    <property type="project" value="TreeGrafter"/>
</dbReference>
<name>A0A0C3BB44_PILCF</name>
<dbReference type="SMART" id="SM00478">
    <property type="entry name" value="ENDO3c"/>
    <property type="match status" value="1"/>
</dbReference>
<keyword evidence="3" id="KW-0479">Metal-binding</keyword>
<evidence type="ECO:0000256" key="7">
    <source>
        <dbReference type="ARBA" id="ARBA00023014"/>
    </source>
</evidence>
<organism evidence="12 13">
    <name type="scientific">Piloderma croceum (strain F 1598)</name>
    <dbReference type="NCBI Taxonomy" id="765440"/>
    <lineage>
        <taxon>Eukaryota</taxon>
        <taxon>Fungi</taxon>
        <taxon>Dikarya</taxon>
        <taxon>Basidiomycota</taxon>
        <taxon>Agaricomycotina</taxon>
        <taxon>Agaricomycetes</taxon>
        <taxon>Agaricomycetidae</taxon>
        <taxon>Atheliales</taxon>
        <taxon>Atheliaceae</taxon>
        <taxon>Piloderma</taxon>
    </lineage>
</organism>
<dbReference type="FunFam" id="1.10.340.30:FF:000005">
    <property type="entry name" value="Endonuclease III-like protein 1"/>
    <property type="match status" value="1"/>
</dbReference>
<dbReference type="Pfam" id="PF00730">
    <property type="entry name" value="HhH-GPD"/>
    <property type="match status" value="1"/>
</dbReference>
<dbReference type="GO" id="GO:0046872">
    <property type="term" value="F:metal ion binding"/>
    <property type="evidence" value="ECO:0007669"/>
    <property type="project" value="UniProtKB-KW"/>
</dbReference>
<evidence type="ECO:0000256" key="9">
    <source>
        <dbReference type="ARBA" id="ARBA00023239"/>
    </source>
</evidence>
<evidence type="ECO:0000256" key="10">
    <source>
        <dbReference type="ARBA" id="ARBA00023295"/>
    </source>
</evidence>
<evidence type="ECO:0000256" key="3">
    <source>
        <dbReference type="ARBA" id="ARBA00022723"/>
    </source>
</evidence>
<dbReference type="EC" id="4.2.99.18" evidence="1"/>
<accession>A0A0C3BB44</accession>
<dbReference type="OrthoDB" id="2099276at2759"/>
<keyword evidence="10" id="KW-0326">Glycosidase</keyword>
<dbReference type="InterPro" id="IPR011257">
    <property type="entry name" value="DNA_glycosylase"/>
</dbReference>
<dbReference type="InterPro" id="IPR004036">
    <property type="entry name" value="Endonuclease-III-like_CS2"/>
</dbReference>
<dbReference type="Gene3D" id="1.10.340.30">
    <property type="entry name" value="Hypothetical protein, domain 2"/>
    <property type="match status" value="1"/>
</dbReference>
<dbReference type="SUPFAM" id="SSF48150">
    <property type="entry name" value="DNA-glycosylase"/>
    <property type="match status" value="1"/>
</dbReference>
<evidence type="ECO:0000313" key="12">
    <source>
        <dbReference type="EMBL" id="KIM83518.1"/>
    </source>
</evidence>
<feature type="non-terminal residue" evidence="12">
    <location>
        <position position="1"/>
    </location>
</feature>
<dbReference type="HOGENOM" id="CLU_012862_4_2_1"/>
<keyword evidence="2" id="KW-0004">4Fe-4S</keyword>
<dbReference type="InParanoid" id="A0A0C3BB44"/>
<reference evidence="13" key="2">
    <citation type="submission" date="2015-01" db="EMBL/GenBank/DDBJ databases">
        <title>Evolutionary Origins and Diversification of the Mycorrhizal Mutualists.</title>
        <authorList>
            <consortium name="DOE Joint Genome Institute"/>
            <consortium name="Mycorrhizal Genomics Consortium"/>
            <person name="Kohler A."/>
            <person name="Kuo A."/>
            <person name="Nagy L.G."/>
            <person name="Floudas D."/>
            <person name="Copeland A."/>
            <person name="Barry K.W."/>
            <person name="Cichocki N."/>
            <person name="Veneault-Fourrey C."/>
            <person name="LaButti K."/>
            <person name="Lindquist E.A."/>
            <person name="Lipzen A."/>
            <person name="Lundell T."/>
            <person name="Morin E."/>
            <person name="Murat C."/>
            <person name="Riley R."/>
            <person name="Ohm R."/>
            <person name="Sun H."/>
            <person name="Tunlid A."/>
            <person name="Henrissat B."/>
            <person name="Grigoriev I.V."/>
            <person name="Hibbett D.S."/>
            <person name="Martin F."/>
        </authorList>
    </citation>
    <scope>NUCLEOTIDE SEQUENCE [LARGE SCALE GENOMIC DNA]</scope>
    <source>
        <strain evidence="13">F 1598</strain>
    </source>
</reference>
<keyword evidence="4" id="KW-0227">DNA damage</keyword>
<keyword evidence="9" id="KW-0456">Lyase</keyword>
<evidence type="ECO:0000256" key="6">
    <source>
        <dbReference type="ARBA" id="ARBA00023004"/>
    </source>
</evidence>
<keyword evidence="5" id="KW-0378">Hydrolase</keyword>
<evidence type="ECO:0000256" key="5">
    <source>
        <dbReference type="ARBA" id="ARBA00022801"/>
    </source>
</evidence>
<evidence type="ECO:0000256" key="4">
    <source>
        <dbReference type="ARBA" id="ARBA00022763"/>
    </source>
</evidence>
<dbReference type="InterPro" id="IPR000445">
    <property type="entry name" value="HhH_motif"/>
</dbReference>
<evidence type="ECO:0000256" key="8">
    <source>
        <dbReference type="ARBA" id="ARBA00023204"/>
    </source>
</evidence>
<dbReference type="AlphaFoldDB" id="A0A0C3BB44"/>
<proteinExistence type="predicted"/>
<evidence type="ECO:0000256" key="2">
    <source>
        <dbReference type="ARBA" id="ARBA00022485"/>
    </source>
</evidence>
<dbReference type="GO" id="GO:0003677">
    <property type="term" value="F:DNA binding"/>
    <property type="evidence" value="ECO:0007669"/>
    <property type="project" value="InterPro"/>
</dbReference>